<dbReference type="Pfam" id="PF08486">
    <property type="entry name" value="SpoIID"/>
    <property type="match status" value="1"/>
</dbReference>
<dbReference type="InterPro" id="IPR013486">
    <property type="entry name" value="SpoIID/LytB"/>
</dbReference>
<keyword evidence="1" id="KW-1133">Transmembrane helix</keyword>
<protein>
    <submittedName>
        <fullName evidence="3">SpoIID/LytB domain-containing protein</fullName>
    </submittedName>
</protein>
<accession>A0ABR7GBG5</accession>
<keyword evidence="1" id="KW-0472">Membrane</keyword>
<evidence type="ECO:0000313" key="3">
    <source>
        <dbReference type="EMBL" id="MBC5684780.1"/>
    </source>
</evidence>
<keyword evidence="4" id="KW-1185">Reference proteome</keyword>
<sequence length="328" mass="38228">MKKEEIQRKIKFWAYFLIILILFPYVMTVFIHGADMKTKWNQNQNFVKVKQADIKGEEEIIEVPWNEYFTGVLSAEVPVSAEREFIKAQAVVVRTKLYQINEDARQNGREAVFEEQYLTTKEIEKKQMNAQDDSYYERLIQAEEETKKQVLYYQGTYAYVPFHRSSNGMTRSYQEVTGQEAYPYLTAKECPEDKEAEDELQVRTISYREVQKKCQPFLKAVEEKDADKLYKFSDFKIEAYDSAGYVLQMKIGNTICSGEQFREALSLPSSSFSIKDVKGELQIKTSGNGHGLGMSQWTANQMAKEGKSYREILQYFYEGTEVVEQTME</sequence>
<evidence type="ECO:0000259" key="2">
    <source>
        <dbReference type="Pfam" id="PF08486"/>
    </source>
</evidence>
<feature type="domain" description="Sporulation stage II protein D amidase enhancer LytB N-terminal" evidence="2">
    <location>
        <begin position="57"/>
        <end position="153"/>
    </location>
</feature>
<feature type="transmembrane region" description="Helical" evidence="1">
    <location>
        <begin position="12"/>
        <end position="34"/>
    </location>
</feature>
<comment type="caution">
    <text evidence="3">The sequence shown here is derived from an EMBL/GenBank/DDBJ whole genome shotgun (WGS) entry which is preliminary data.</text>
</comment>
<proteinExistence type="predicted"/>
<dbReference type="NCBIfam" id="TIGR02669">
    <property type="entry name" value="SpoIID_LytB"/>
    <property type="match status" value="1"/>
</dbReference>
<organism evidence="3 4">
    <name type="scientific">Ruminococcus hominis</name>
    <dbReference type="NCBI Taxonomy" id="2763065"/>
    <lineage>
        <taxon>Bacteria</taxon>
        <taxon>Bacillati</taxon>
        <taxon>Bacillota</taxon>
        <taxon>Clostridia</taxon>
        <taxon>Eubacteriales</taxon>
        <taxon>Oscillospiraceae</taxon>
        <taxon>Ruminococcus</taxon>
    </lineage>
</organism>
<keyword evidence="1" id="KW-0812">Transmembrane</keyword>
<dbReference type="EMBL" id="JACOPE010000001">
    <property type="protein sequence ID" value="MBC5684780.1"/>
    <property type="molecule type" value="Genomic_DNA"/>
</dbReference>
<evidence type="ECO:0000256" key="1">
    <source>
        <dbReference type="SAM" id="Phobius"/>
    </source>
</evidence>
<evidence type="ECO:0000313" key="4">
    <source>
        <dbReference type="Proteomes" id="UP000631576"/>
    </source>
</evidence>
<reference evidence="3 4" key="1">
    <citation type="submission" date="2020-08" db="EMBL/GenBank/DDBJ databases">
        <title>Genome public.</title>
        <authorList>
            <person name="Liu C."/>
            <person name="Sun Q."/>
        </authorList>
    </citation>
    <scope>NUCLEOTIDE SEQUENCE [LARGE SCALE GENOMIC DNA]</scope>
    <source>
        <strain evidence="3 4">NSJ-13</strain>
    </source>
</reference>
<gene>
    <name evidence="3" type="ORF">H8S40_14760</name>
</gene>
<dbReference type="Proteomes" id="UP000631576">
    <property type="component" value="Unassembled WGS sequence"/>
</dbReference>
<name>A0ABR7GBG5_9FIRM</name>
<dbReference type="RefSeq" id="WP_186865517.1">
    <property type="nucleotide sequence ID" value="NZ_JACOPE010000001.1"/>
</dbReference>
<dbReference type="InterPro" id="IPR013693">
    <property type="entry name" value="SpoIID/LytB_N"/>
</dbReference>